<accession>A0A7S0PLQ4</accession>
<dbReference type="SMART" id="SM00450">
    <property type="entry name" value="RHOD"/>
    <property type="match status" value="2"/>
</dbReference>
<gene>
    <name evidence="5" type="ORF">OMED0929_LOCUS1242</name>
</gene>
<sequence length="300" mass="31964">MASTSTTTLVTPKWVKDNLADIHVVDASWHMPALKRSAVDEFKAKRIPGAKFFDIDGVSDGANPAPHMLPSTQGMRAALNALGLIDDRAVVLYDNDGMFSVARAWWMFRVFGRDNVFVLDGGAPAYEAAGFTMELDGDVAAVDASAQACQDAMKGEKGSDFRGEREFLVKSMDDVIKNIDASTFQVVDARGQARFRGEAAEPRAGVRSGHIPGSRNVFFGDLLNSNKTFKTKDEIRAIFVSNGVDLSGDKPIVCSCGTGVTACILALALDTIGNPNAAVYDGSWSEYGADEGAPIAVGEA</sequence>
<evidence type="ECO:0000256" key="2">
    <source>
        <dbReference type="ARBA" id="ARBA00022737"/>
    </source>
</evidence>
<dbReference type="InterPro" id="IPR045078">
    <property type="entry name" value="TST/MPST-like"/>
</dbReference>
<name>A0A7S0PLQ4_9CHLO</name>
<dbReference type="EMBL" id="HBEW01001444">
    <property type="protein sequence ID" value="CAD8577517.1"/>
    <property type="molecule type" value="Transcribed_RNA"/>
</dbReference>
<evidence type="ECO:0000259" key="4">
    <source>
        <dbReference type="PROSITE" id="PS50206"/>
    </source>
</evidence>
<dbReference type="PANTHER" id="PTHR11364">
    <property type="entry name" value="THIOSULFATE SULFERTANSFERASE"/>
    <property type="match status" value="1"/>
</dbReference>
<dbReference type="AlphaFoldDB" id="A0A7S0PLQ4"/>
<keyword evidence="2" id="KW-0677">Repeat</keyword>
<dbReference type="GO" id="GO:0005739">
    <property type="term" value="C:mitochondrion"/>
    <property type="evidence" value="ECO:0007669"/>
    <property type="project" value="TreeGrafter"/>
</dbReference>
<dbReference type="SUPFAM" id="SSF52821">
    <property type="entry name" value="Rhodanese/Cell cycle control phosphatase"/>
    <property type="match status" value="2"/>
</dbReference>
<dbReference type="FunFam" id="3.40.250.10:FF:000001">
    <property type="entry name" value="Sulfurtransferase"/>
    <property type="match status" value="1"/>
</dbReference>
<dbReference type="CDD" id="cd01449">
    <property type="entry name" value="TST_Repeat_2"/>
    <property type="match status" value="1"/>
</dbReference>
<keyword evidence="1 3" id="KW-0808">Transferase</keyword>
<dbReference type="InterPro" id="IPR036873">
    <property type="entry name" value="Rhodanese-like_dom_sf"/>
</dbReference>
<feature type="domain" description="Rhodanese" evidence="4">
    <location>
        <begin position="180"/>
        <end position="296"/>
    </location>
</feature>
<evidence type="ECO:0000256" key="1">
    <source>
        <dbReference type="ARBA" id="ARBA00022679"/>
    </source>
</evidence>
<feature type="domain" description="Rhodanese" evidence="4">
    <location>
        <begin position="18"/>
        <end position="135"/>
    </location>
</feature>
<dbReference type="InterPro" id="IPR001307">
    <property type="entry name" value="Thiosulphate_STrfase_CS"/>
</dbReference>
<reference evidence="5" key="1">
    <citation type="submission" date="2021-01" db="EMBL/GenBank/DDBJ databases">
        <authorList>
            <person name="Corre E."/>
            <person name="Pelletier E."/>
            <person name="Niang G."/>
            <person name="Scheremetjew M."/>
            <person name="Finn R."/>
            <person name="Kale V."/>
            <person name="Holt S."/>
            <person name="Cochrane G."/>
            <person name="Meng A."/>
            <person name="Brown T."/>
            <person name="Cohen L."/>
        </authorList>
    </citation>
    <scope>NUCLEOTIDE SEQUENCE</scope>
    <source>
        <strain evidence="5">Clade-D-RCC2572</strain>
    </source>
</reference>
<evidence type="ECO:0000256" key="3">
    <source>
        <dbReference type="RuleBase" id="RU000507"/>
    </source>
</evidence>
<dbReference type="Gene3D" id="3.40.250.10">
    <property type="entry name" value="Rhodanese-like domain"/>
    <property type="match status" value="2"/>
</dbReference>
<evidence type="ECO:0000313" key="5">
    <source>
        <dbReference type="EMBL" id="CAD8577517.1"/>
    </source>
</evidence>
<dbReference type="GO" id="GO:0004792">
    <property type="term" value="F:thiosulfate-cyanide sulfurtransferase activity"/>
    <property type="evidence" value="ECO:0007669"/>
    <property type="project" value="InterPro"/>
</dbReference>
<protein>
    <recommendedName>
        <fullName evidence="3">Sulfurtransferase</fullName>
    </recommendedName>
</protein>
<dbReference type="PROSITE" id="PS00683">
    <property type="entry name" value="RHODANESE_2"/>
    <property type="match status" value="1"/>
</dbReference>
<organism evidence="5">
    <name type="scientific">Ostreococcus mediterraneus</name>
    <dbReference type="NCBI Taxonomy" id="1486918"/>
    <lineage>
        <taxon>Eukaryota</taxon>
        <taxon>Viridiplantae</taxon>
        <taxon>Chlorophyta</taxon>
        <taxon>Mamiellophyceae</taxon>
        <taxon>Mamiellales</taxon>
        <taxon>Bathycoccaceae</taxon>
        <taxon>Ostreococcus</taxon>
    </lineage>
</organism>
<dbReference type="PROSITE" id="PS50206">
    <property type="entry name" value="RHODANESE_3"/>
    <property type="match status" value="2"/>
</dbReference>
<proteinExistence type="predicted"/>
<dbReference type="CDD" id="cd01448">
    <property type="entry name" value="TST_Repeat_1"/>
    <property type="match status" value="1"/>
</dbReference>
<dbReference type="Pfam" id="PF00581">
    <property type="entry name" value="Rhodanese"/>
    <property type="match status" value="2"/>
</dbReference>
<dbReference type="InterPro" id="IPR001763">
    <property type="entry name" value="Rhodanese-like_dom"/>
</dbReference>
<dbReference type="PANTHER" id="PTHR11364:SF27">
    <property type="entry name" value="SULFURTRANSFERASE"/>
    <property type="match status" value="1"/>
</dbReference>